<dbReference type="Proteomes" id="UP000790347">
    <property type="component" value="Unassembled WGS sequence"/>
</dbReference>
<organism evidence="2 3">
    <name type="scientific">Dermatophagoides farinae</name>
    <name type="common">American house dust mite</name>
    <dbReference type="NCBI Taxonomy" id="6954"/>
    <lineage>
        <taxon>Eukaryota</taxon>
        <taxon>Metazoa</taxon>
        <taxon>Ecdysozoa</taxon>
        <taxon>Arthropoda</taxon>
        <taxon>Chelicerata</taxon>
        <taxon>Arachnida</taxon>
        <taxon>Acari</taxon>
        <taxon>Acariformes</taxon>
        <taxon>Sarcoptiformes</taxon>
        <taxon>Astigmata</taxon>
        <taxon>Psoroptidia</taxon>
        <taxon>Analgoidea</taxon>
        <taxon>Pyroglyphidae</taxon>
        <taxon>Dermatophagoidinae</taxon>
        <taxon>Dermatophagoides</taxon>
    </lineage>
</organism>
<feature type="region of interest" description="Disordered" evidence="1">
    <location>
        <begin position="21"/>
        <end position="53"/>
    </location>
</feature>
<evidence type="ECO:0000313" key="2">
    <source>
        <dbReference type="EMBL" id="KAH9506242.1"/>
    </source>
</evidence>
<proteinExistence type="predicted"/>
<gene>
    <name evidence="2" type="ORF">DERF_010984</name>
</gene>
<reference evidence="2" key="2">
    <citation type="journal article" date="2022" name="Res Sq">
        <title>Comparative Genomics Reveals Insights into the Divergent Evolution of Astigmatic Mites and Household Pest Adaptations.</title>
        <authorList>
            <person name="Xiong Q."/>
            <person name="Wan A.T.-Y."/>
            <person name="Liu X.-Y."/>
            <person name="Fung C.S.-H."/>
            <person name="Xiao X."/>
            <person name="Malainual N."/>
            <person name="Hou J."/>
            <person name="Wang L."/>
            <person name="Wang M."/>
            <person name="Yang K."/>
            <person name="Cui Y."/>
            <person name="Leung E."/>
            <person name="Nong W."/>
            <person name="Shin S.-K."/>
            <person name="Au S."/>
            <person name="Jeong K.Y."/>
            <person name="Chew F.T."/>
            <person name="Hui J."/>
            <person name="Leung T.F."/>
            <person name="Tungtrongchitr A."/>
            <person name="Zhong N."/>
            <person name="Liu Z."/>
            <person name="Tsui S."/>
        </authorList>
    </citation>
    <scope>NUCLEOTIDE SEQUENCE</scope>
    <source>
        <strain evidence="2">Derf</strain>
        <tissue evidence="2">Whole organism</tissue>
    </source>
</reference>
<protein>
    <submittedName>
        <fullName evidence="2">Uncharacterized protein</fullName>
    </submittedName>
</protein>
<comment type="caution">
    <text evidence="2">The sequence shown here is derived from an EMBL/GenBank/DDBJ whole genome shotgun (WGS) entry which is preliminary data.</text>
</comment>
<feature type="non-terminal residue" evidence="2">
    <location>
        <position position="115"/>
    </location>
</feature>
<name>A0A922L177_DERFA</name>
<evidence type="ECO:0000256" key="1">
    <source>
        <dbReference type="SAM" id="MobiDB-lite"/>
    </source>
</evidence>
<feature type="region of interest" description="Disordered" evidence="1">
    <location>
        <begin position="66"/>
        <end position="91"/>
    </location>
</feature>
<dbReference type="EMBL" id="ASGP02000005">
    <property type="protein sequence ID" value="KAH9506242.1"/>
    <property type="molecule type" value="Genomic_DNA"/>
</dbReference>
<dbReference type="AlphaFoldDB" id="A0A922L177"/>
<sequence>TSTHTHKTLCSSTKLTFPGGSRKSLCQLTSGGPGREARPPQQRPLVVTRTNSPRVAPVNSHCCVQLSQSPNSYGQKPVPTRINKKQSPHSIGRISLQTSSTNEAYTTRINNIEQQ</sequence>
<reference evidence="2" key="1">
    <citation type="submission" date="2013-05" db="EMBL/GenBank/DDBJ databases">
        <authorList>
            <person name="Yim A.K.Y."/>
            <person name="Chan T.F."/>
            <person name="Ji K.M."/>
            <person name="Liu X.Y."/>
            <person name="Zhou J.W."/>
            <person name="Li R.Q."/>
            <person name="Yang K.Y."/>
            <person name="Li J."/>
            <person name="Li M."/>
            <person name="Law P.T.W."/>
            <person name="Wu Y.L."/>
            <person name="Cai Z.L."/>
            <person name="Qin H."/>
            <person name="Bao Y."/>
            <person name="Leung R.K.K."/>
            <person name="Ng P.K.S."/>
            <person name="Zou J."/>
            <person name="Zhong X.J."/>
            <person name="Ran P.X."/>
            <person name="Zhong N.S."/>
            <person name="Liu Z.G."/>
            <person name="Tsui S.K.W."/>
        </authorList>
    </citation>
    <scope>NUCLEOTIDE SEQUENCE</scope>
    <source>
        <strain evidence="2">Derf</strain>
        <tissue evidence="2">Whole organism</tissue>
    </source>
</reference>
<evidence type="ECO:0000313" key="3">
    <source>
        <dbReference type="Proteomes" id="UP000790347"/>
    </source>
</evidence>
<keyword evidence="3" id="KW-1185">Reference proteome</keyword>
<accession>A0A922L177</accession>